<reference evidence="1" key="1">
    <citation type="submission" date="2008-02" db="EMBL/GenBank/DDBJ databases">
        <title>Complete sequence of Psuedomonas putida W619.</title>
        <authorList>
            <consortium name="US DOE Joint Genome Institute"/>
            <person name="Copeland A."/>
            <person name="Lucas S."/>
            <person name="Lapidus A."/>
            <person name="Barry K."/>
            <person name="Detter J.C."/>
            <person name="Glavina del Rio T."/>
            <person name="Dalin E."/>
            <person name="Tice H."/>
            <person name="Pitluck S."/>
            <person name="Chain P."/>
            <person name="Malfatti S."/>
            <person name="Shin M."/>
            <person name="Vergez L."/>
            <person name="Schmutz J."/>
            <person name="Larimer F."/>
            <person name="Land M."/>
            <person name="Hauser L."/>
            <person name="Kyrpides N."/>
            <person name="Kim E."/>
            <person name="Taghavi S."/>
            <person name="Vangronsveld D."/>
            <person name="van der Lelie D."/>
            <person name="Richardson P."/>
        </authorList>
    </citation>
    <scope>NUCLEOTIDE SEQUENCE</scope>
    <source>
        <strain evidence="1">W619</strain>
    </source>
</reference>
<dbReference type="NCBIfam" id="TIGR03696">
    <property type="entry name" value="Rhs_assc_core"/>
    <property type="match status" value="1"/>
</dbReference>
<accession>B1JE92</accession>
<evidence type="ECO:0008006" key="2">
    <source>
        <dbReference type="Google" id="ProtNLM"/>
    </source>
</evidence>
<name>B1JE92_PSEPW</name>
<dbReference type="STRING" id="390235.PputW619_4877"/>
<dbReference type="SUPFAM" id="SSF56399">
    <property type="entry name" value="ADP-ribosylation"/>
    <property type="match status" value="1"/>
</dbReference>
<dbReference type="HOGENOM" id="CLU_923973_0_0_6"/>
<evidence type="ECO:0000313" key="1">
    <source>
        <dbReference type="EMBL" id="ACA75353.1"/>
    </source>
</evidence>
<dbReference type="eggNOG" id="COG3209">
    <property type="taxonomic scope" value="Bacteria"/>
</dbReference>
<dbReference type="AlphaFoldDB" id="B1JE92"/>
<dbReference type="EMBL" id="CP000949">
    <property type="protein sequence ID" value="ACA75353.1"/>
    <property type="molecule type" value="Genomic_DNA"/>
</dbReference>
<sequence length="308" mass="35449">MKRQPDTRQFFYQNGKLTTVNQGGQQHTIFRTGEVSLAERDTDLAASATLLSTNESGSVLSGNSAAETARLLYAAYGYDAAKASMLSLLRFNGQYRTSEGHYLLGNGYRSYSPVLMRFYSPDSLSPFQEGGLNSYCYCLGDPVNQTDPTGHFSLRRPRTWFSTRKGRIKRAHNKATQADESLKTYIPNLLKQPKQSRDVDTNLLKKSLKHQINKNKQSLNQSNEYLKKHNQVTVESEELKNNWANYQEYVRQETKINDALYTPPKHKKEKMDIFNTRPDRLNPDDFYRIEEQKTAQNLETRNKHTRQA</sequence>
<dbReference type="OrthoDB" id="5905222at2"/>
<protein>
    <recommendedName>
        <fullName evidence="2">RHS repeat-associated core domain-containing protein</fullName>
    </recommendedName>
</protein>
<gene>
    <name evidence="1" type="ordered locus">PputW619_4877</name>
</gene>
<organism evidence="1">
    <name type="scientific">Pseudomonas putida (strain W619)</name>
    <dbReference type="NCBI Taxonomy" id="390235"/>
    <lineage>
        <taxon>Bacteria</taxon>
        <taxon>Pseudomonadati</taxon>
        <taxon>Pseudomonadota</taxon>
        <taxon>Gammaproteobacteria</taxon>
        <taxon>Pseudomonadales</taxon>
        <taxon>Pseudomonadaceae</taxon>
        <taxon>Pseudomonas</taxon>
    </lineage>
</organism>
<dbReference type="KEGG" id="ppw:PputW619_4877"/>
<dbReference type="InterPro" id="IPR022385">
    <property type="entry name" value="Rhs_assc_core"/>
</dbReference>
<proteinExistence type="predicted"/>
<dbReference type="Gene3D" id="2.180.10.10">
    <property type="entry name" value="RHS repeat-associated core"/>
    <property type="match status" value="1"/>
</dbReference>